<feature type="region of interest" description="Disordered" evidence="4">
    <location>
        <begin position="300"/>
        <end position="561"/>
    </location>
</feature>
<evidence type="ECO:0000256" key="3">
    <source>
        <dbReference type="ARBA" id="ARBA00022927"/>
    </source>
</evidence>
<dbReference type="Gene3D" id="2.60.40.640">
    <property type="match status" value="2"/>
</dbReference>
<name>A0AAV2TBD9_CALDB</name>
<evidence type="ECO:0000313" key="6">
    <source>
        <dbReference type="Proteomes" id="UP001497525"/>
    </source>
</evidence>
<feature type="compositionally biased region" description="Basic and acidic residues" evidence="4">
    <location>
        <begin position="518"/>
        <end position="540"/>
    </location>
</feature>
<dbReference type="Proteomes" id="UP001497525">
    <property type="component" value="Unassembled WGS sequence"/>
</dbReference>
<dbReference type="AlphaFoldDB" id="A0AAV2TBD9"/>
<keyword evidence="2" id="KW-0813">Transport</keyword>
<dbReference type="InterPro" id="IPR014752">
    <property type="entry name" value="Arrestin-like_C"/>
</dbReference>
<feature type="compositionally biased region" description="Basic and acidic residues" evidence="4">
    <location>
        <begin position="458"/>
        <end position="467"/>
    </location>
</feature>
<evidence type="ECO:0000256" key="2">
    <source>
        <dbReference type="ARBA" id="ARBA00022448"/>
    </source>
</evidence>
<dbReference type="Pfam" id="PF03643">
    <property type="entry name" value="Vps26"/>
    <property type="match status" value="1"/>
</dbReference>
<dbReference type="GO" id="GO:0006886">
    <property type="term" value="P:intracellular protein transport"/>
    <property type="evidence" value="ECO:0007669"/>
    <property type="project" value="InterPro"/>
</dbReference>
<evidence type="ECO:0000256" key="1">
    <source>
        <dbReference type="ARBA" id="ARBA00009100"/>
    </source>
</evidence>
<evidence type="ECO:0000313" key="5">
    <source>
        <dbReference type="EMBL" id="CAL5133379.1"/>
    </source>
</evidence>
<feature type="compositionally biased region" description="Polar residues" evidence="4">
    <location>
        <begin position="550"/>
        <end position="561"/>
    </location>
</feature>
<dbReference type="GO" id="GO:0030904">
    <property type="term" value="C:retromer complex"/>
    <property type="evidence" value="ECO:0007669"/>
    <property type="project" value="UniProtKB-ARBA"/>
</dbReference>
<dbReference type="InterPro" id="IPR028934">
    <property type="entry name" value="Vps26-related"/>
</dbReference>
<keyword evidence="3" id="KW-0653">Protein transport</keyword>
<feature type="compositionally biased region" description="Polar residues" evidence="4">
    <location>
        <begin position="353"/>
        <end position="377"/>
    </location>
</feature>
<gene>
    <name evidence="5" type="ORF">CDAUBV1_LOCUS6626</name>
</gene>
<accession>A0AAV2TBD9</accession>
<protein>
    <submittedName>
        <fullName evidence="5">Uncharacterized protein</fullName>
    </submittedName>
</protein>
<comment type="similarity">
    <text evidence="1">Belongs to the VPS26 family.</text>
</comment>
<dbReference type="FunFam" id="2.60.40.640:FF:000015">
    <property type="entry name" value="Vacuolar protein sorting-associated protein 26"/>
    <property type="match status" value="1"/>
</dbReference>
<proteinExistence type="inferred from homology"/>
<dbReference type="EMBL" id="CAXLJL010000156">
    <property type="protein sequence ID" value="CAL5133379.1"/>
    <property type="molecule type" value="Genomic_DNA"/>
</dbReference>
<evidence type="ECO:0000256" key="4">
    <source>
        <dbReference type="SAM" id="MobiDB-lite"/>
    </source>
</evidence>
<feature type="compositionally biased region" description="Basic and acidic residues" evidence="4">
    <location>
        <begin position="332"/>
        <end position="348"/>
    </location>
</feature>
<sequence>MLNFFGLGQNVDIKIVLNDEDVRRKEEIRTDDGHVYSLPVFYDGETVSGSILIGMKRGNKLEHQGIRIDFLGIIEFYTDRGSRSEFLTLSQDLARPGILSQPTSYPFEFANIQMAHESYSGTNVRLRYFLRVTVQRRLTDMSKERDILVHSLAKSSEPDSGIQMQVGIEDSLHIEFEYNKSRYHLQDVIVGKIYFLLVRVKIKNMEIQILKRETLGSGPNMFSDSETLAKYEIMDGAPVRGESIPIRLFLHGYALTPTMRDVNRKFSVRYFLNLVLLDEEDRRYYKQQEIILYRKPDRHRKLRGPLNTEPTPPVLNADSEVPADSPQAGEAPVKEPTHGDEEKSEKTLSSELDTTTQSDITDNGTAASGNELSQPSDSADRQNNEETDSCESSPHTSRNARSMHRYEPKHIPKMLNEPDEAPTSEDRQKSLSSFKTEEAPVTPTYGEAKNLSEQTAKQTEDMEEKVKHNSPNESEDKQLPLLEGETTRDEENSPQNETEDKQTSDIRLSTPIDAGSAETKETHSTISDAKGDNETKDKVSPKPNEAEDVNLSSSQESAVQQ</sequence>
<reference evidence="5" key="1">
    <citation type="submission" date="2024-06" db="EMBL/GenBank/DDBJ databases">
        <authorList>
            <person name="Liu X."/>
            <person name="Lenzi L."/>
            <person name="Haldenby T S."/>
            <person name="Uol C."/>
        </authorList>
    </citation>
    <scope>NUCLEOTIDE SEQUENCE</scope>
</reference>
<organism evidence="5 6">
    <name type="scientific">Calicophoron daubneyi</name>
    <name type="common">Rumen fluke</name>
    <name type="synonym">Paramphistomum daubneyi</name>
    <dbReference type="NCBI Taxonomy" id="300641"/>
    <lineage>
        <taxon>Eukaryota</taxon>
        <taxon>Metazoa</taxon>
        <taxon>Spiralia</taxon>
        <taxon>Lophotrochozoa</taxon>
        <taxon>Platyhelminthes</taxon>
        <taxon>Trematoda</taxon>
        <taxon>Digenea</taxon>
        <taxon>Plagiorchiida</taxon>
        <taxon>Pronocephalata</taxon>
        <taxon>Paramphistomoidea</taxon>
        <taxon>Paramphistomidae</taxon>
        <taxon>Calicophoron</taxon>
    </lineage>
</organism>
<comment type="caution">
    <text evidence="5">The sequence shown here is derived from an EMBL/GenBank/DDBJ whole genome shotgun (WGS) entry which is preliminary data.</text>
</comment>
<feature type="compositionally biased region" description="Polar residues" evidence="4">
    <location>
        <begin position="390"/>
        <end position="400"/>
    </location>
</feature>
<dbReference type="PANTHER" id="PTHR12233">
    <property type="entry name" value="VACUOLAR PROTEIN SORTING 26 RELATED"/>
    <property type="match status" value="1"/>
</dbReference>